<evidence type="ECO:0000259" key="10">
    <source>
        <dbReference type="PROSITE" id="PS50850"/>
    </source>
</evidence>
<feature type="transmembrane region" description="Helical" evidence="9">
    <location>
        <begin position="382"/>
        <end position="401"/>
    </location>
</feature>
<sequence length="688" mass="74628">MPDTLSIEKTGSYGRSRDPLDDITHSTDQSHSCDPTGNFTDSPSMQESQEYLDLDPGSEKIGDTPSPDIARDLEEQAEKAAESAVDGQRADSLHRHNSYPIPPLAGLTLQRTLTHRSRVSRLSHHSEEQSGDQSGNAMNSETPALPGHVTQDHLSQTRRYLICFMLCVCTLLVAIDETIITTALPEIVAALKSSSGYTWIGTSYLLACASSMPAYGALADIFGRKPIILLSIALFLIGSAIAGAATDMGMMISGRVIQGIGGGGISNLVNVIVADIIDLKYRGTFMGAIGATWAVGGCMGPLLGGAFASGGQWRWCFFLNLPIAGVCFIFMAWLANIKSPPTTLRDGLKRIDFLGIILITCATVCLFLALDWGGVHFAWNSAPVIVCLVLSGVLYIAFVLCEKYIPNEPVMPPRLFTNFSRTGALLCTFFHSTTFMAVSYFTPFMYQSVYNKSPIGAAVYLLPQAIVMGLASAISGYIITKTGKYKIIMIVGFSLAAIFNGMIVTLNPDSNTAKQIMWVTVWGIGIGPNFESTLIALHTHIKSQDIATATSTWGFLRTIGFSIGIAIGGVVFQNKMQTENEELGHLLPADLRELLTGADAAASTTLIKNYSEPVQKVAKLMYSRSFKDMFWTCLGLCLGYLFVFLIKERPLEMKDAKGETTETEDEVDQIVDVIVDDFEGNQKHRDGA</sequence>
<evidence type="ECO:0000313" key="12">
    <source>
        <dbReference type="Proteomes" id="UP000182444"/>
    </source>
</evidence>
<feature type="domain" description="Major facilitator superfamily (MFS) profile" evidence="10">
    <location>
        <begin position="162"/>
        <end position="651"/>
    </location>
</feature>
<feature type="compositionally biased region" description="Polar residues" evidence="8">
    <location>
        <begin position="26"/>
        <end position="49"/>
    </location>
</feature>
<feature type="compositionally biased region" description="Basic and acidic residues" evidence="8">
    <location>
        <begin position="15"/>
        <end position="25"/>
    </location>
</feature>
<dbReference type="Proteomes" id="UP000182444">
    <property type="component" value="Chromosome 1D"/>
</dbReference>
<feature type="transmembrane region" description="Helical" evidence="9">
    <location>
        <begin position="487"/>
        <end position="504"/>
    </location>
</feature>
<proteinExistence type="inferred from homology"/>
<dbReference type="PRINTS" id="PR01036">
    <property type="entry name" value="TCRTETB"/>
</dbReference>
<dbReference type="CDD" id="cd17502">
    <property type="entry name" value="MFS_Azr1_MDR_like"/>
    <property type="match status" value="1"/>
</dbReference>
<dbReference type="PANTHER" id="PTHR23501:SF102">
    <property type="entry name" value="DRUG TRANSPORTER, PUTATIVE (AFU_ORTHOLOGUE AFUA_3G08530)-RELATED"/>
    <property type="match status" value="1"/>
</dbReference>
<feature type="transmembrane region" description="Helical" evidence="9">
    <location>
        <begin position="553"/>
        <end position="572"/>
    </location>
</feature>
<evidence type="ECO:0000256" key="5">
    <source>
        <dbReference type="ARBA" id="ARBA00022989"/>
    </source>
</evidence>
<accession>A0A1D8NFV2</accession>
<evidence type="ECO:0000256" key="7">
    <source>
        <dbReference type="ARBA" id="ARBA00023180"/>
    </source>
</evidence>
<evidence type="ECO:0000256" key="2">
    <source>
        <dbReference type="ARBA" id="ARBA00007520"/>
    </source>
</evidence>
<dbReference type="eggNOG" id="KOG0254">
    <property type="taxonomic scope" value="Eukaryota"/>
</dbReference>
<keyword evidence="3" id="KW-0813">Transport</keyword>
<dbReference type="EMBL" id="CP017556">
    <property type="protein sequence ID" value="AOW04494.1"/>
    <property type="molecule type" value="Genomic_DNA"/>
</dbReference>
<dbReference type="PANTHER" id="PTHR23501">
    <property type="entry name" value="MAJOR FACILITATOR SUPERFAMILY"/>
    <property type="match status" value="1"/>
</dbReference>
<dbReference type="GO" id="GO:0022857">
    <property type="term" value="F:transmembrane transporter activity"/>
    <property type="evidence" value="ECO:0007669"/>
    <property type="project" value="InterPro"/>
</dbReference>
<reference evidence="11 12" key="1">
    <citation type="journal article" date="2016" name="PLoS ONE">
        <title>Sequence Assembly of Yarrowia lipolytica Strain W29/CLIB89 Shows Transposable Element Diversity.</title>
        <authorList>
            <person name="Magnan C."/>
            <person name="Yu J."/>
            <person name="Chang I."/>
            <person name="Jahn E."/>
            <person name="Kanomata Y."/>
            <person name="Wu J."/>
            <person name="Zeller M."/>
            <person name="Oakes M."/>
            <person name="Baldi P."/>
            <person name="Sandmeyer S."/>
        </authorList>
    </citation>
    <scope>NUCLEOTIDE SEQUENCE [LARGE SCALE GENOMIC DNA]</scope>
    <source>
        <strain evidence="12">CLIB89(W29)</strain>
    </source>
</reference>
<feature type="transmembrane region" description="Helical" evidence="9">
    <location>
        <begin position="227"/>
        <end position="246"/>
    </location>
</feature>
<evidence type="ECO:0000256" key="3">
    <source>
        <dbReference type="ARBA" id="ARBA00022448"/>
    </source>
</evidence>
<feature type="compositionally biased region" description="Polar residues" evidence="8">
    <location>
        <begin position="131"/>
        <end position="142"/>
    </location>
</feature>
<evidence type="ECO:0000256" key="8">
    <source>
        <dbReference type="SAM" id="MobiDB-lite"/>
    </source>
</evidence>
<feature type="transmembrane region" description="Helical" evidence="9">
    <location>
        <begin position="285"/>
        <end position="306"/>
    </location>
</feature>
<feature type="transmembrane region" description="Helical" evidence="9">
    <location>
        <begin position="196"/>
        <end position="215"/>
    </location>
</feature>
<dbReference type="SUPFAM" id="SSF103473">
    <property type="entry name" value="MFS general substrate transporter"/>
    <property type="match status" value="1"/>
</dbReference>
<name>A0A1D8NFV2_YARLL</name>
<keyword evidence="5 9" id="KW-1133">Transmembrane helix</keyword>
<feature type="transmembrane region" description="Helical" evidence="9">
    <location>
        <begin position="353"/>
        <end position="370"/>
    </location>
</feature>
<dbReference type="InterPro" id="IPR011701">
    <property type="entry name" value="MFS"/>
</dbReference>
<feature type="transmembrane region" description="Helical" evidence="9">
    <location>
        <begin position="461"/>
        <end position="480"/>
    </location>
</feature>
<feature type="transmembrane region" description="Helical" evidence="9">
    <location>
        <begin position="516"/>
        <end position="541"/>
    </location>
</feature>
<feature type="compositionally biased region" description="Basic residues" evidence="8">
    <location>
        <begin position="113"/>
        <end position="123"/>
    </location>
</feature>
<dbReference type="FunFam" id="1.20.1250.20:FF:000484">
    <property type="entry name" value="MFS general substrate transporter"/>
    <property type="match status" value="1"/>
</dbReference>
<protein>
    <recommendedName>
        <fullName evidence="10">Major facilitator superfamily (MFS) profile domain-containing protein</fullName>
    </recommendedName>
</protein>
<evidence type="ECO:0000313" key="11">
    <source>
        <dbReference type="EMBL" id="AOW04494.1"/>
    </source>
</evidence>
<feature type="transmembrane region" description="Helical" evidence="9">
    <location>
        <begin position="312"/>
        <end position="333"/>
    </location>
</feature>
<dbReference type="RefSeq" id="XP_503169.3">
    <property type="nucleotide sequence ID" value="XM_503169.3"/>
</dbReference>
<evidence type="ECO:0000256" key="4">
    <source>
        <dbReference type="ARBA" id="ARBA00022692"/>
    </source>
</evidence>
<dbReference type="PROSITE" id="PS50850">
    <property type="entry name" value="MFS"/>
    <property type="match status" value="1"/>
</dbReference>
<dbReference type="Pfam" id="PF07690">
    <property type="entry name" value="MFS_1"/>
    <property type="match status" value="1"/>
</dbReference>
<feature type="compositionally biased region" description="Basic and acidic residues" evidence="8">
    <location>
        <begin position="69"/>
        <end position="81"/>
    </location>
</feature>
<dbReference type="AlphaFoldDB" id="A0A1D8NFV2"/>
<keyword evidence="7" id="KW-0325">Glycoprotein</keyword>
<feature type="transmembrane region" description="Helical" evidence="9">
    <location>
        <begin position="252"/>
        <end position="273"/>
    </location>
</feature>
<dbReference type="Gene3D" id="1.20.1720.10">
    <property type="entry name" value="Multidrug resistance protein D"/>
    <property type="match status" value="1"/>
</dbReference>
<comment type="similarity">
    <text evidence="2">Belongs to the major facilitator superfamily. TCR/Tet family.</text>
</comment>
<dbReference type="GO" id="GO:0005886">
    <property type="term" value="C:plasma membrane"/>
    <property type="evidence" value="ECO:0007669"/>
    <property type="project" value="TreeGrafter"/>
</dbReference>
<comment type="subcellular location">
    <subcellularLocation>
        <location evidence="1">Membrane</location>
        <topology evidence="1">Multi-pass membrane protein</topology>
    </subcellularLocation>
</comment>
<evidence type="ECO:0000256" key="6">
    <source>
        <dbReference type="ARBA" id="ARBA00023136"/>
    </source>
</evidence>
<dbReference type="VEuPathDB" id="FungiDB:YALI1_D29523g"/>
<dbReference type="VEuPathDB" id="FungiDB:YALI0_D22913g"/>
<dbReference type="InterPro" id="IPR036259">
    <property type="entry name" value="MFS_trans_sf"/>
</dbReference>
<evidence type="ECO:0000256" key="1">
    <source>
        <dbReference type="ARBA" id="ARBA00004141"/>
    </source>
</evidence>
<organism evidence="11 12">
    <name type="scientific">Yarrowia lipolytica</name>
    <name type="common">Candida lipolytica</name>
    <dbReference type="NCBI Taxonomy" id="4952"/>
    <lineage>
        <taxon>Eukaryota</taxon>
        <taxon>Fungi</taxon>
        <taxon>Dikarya</taxon>
        <taxon>Ascomycota</taxon>
        <taxon>Saccharomycotina</taxon>
        <taxon>Dipodascomycetes</taxon>
        <taxon>Dipodascales</taxon>
        <taxon>Dipodascales incertae sedis</taxon>
        <taxon>Yarrowia</taxon>
    </lineage>
</organism>
<feature type="transmembrane region" description="Helical" evidence="9">
    <location>
        <begin position="629"/>
        <end position="646"/>
    </location>
</feature>
<evidence type="ECO:0000256" key="9">
    <source>
        <dbReference type="SAM" id="Phobius"/>
    </source>
</evidence>
<feature type="transmembrane region" description="Helical" evidence="9">
    <location>
        <begin position="160"/>
        <end position="184"/>
    </location>
</feature>
<dbReference type="GeneID" id="2911246"/>
<dbReference type="Gene3D" id="1.20.1250.20">
    <property type="entry name" value="MFS general substrate transporter like domains"/>
    <property type="match status" value="1"/>
</dbReference>
<dbReference type="InterPro" id="IPR020846">
    <property type="entry name" value="MFS_dom"/>
</dbReference>
<dbReference type="KEGG" id="yli:2911246"/>
<dbReference type="FunFam" id="1.20.1720.10:FF:000014">
    <property type="entry name" value="MFS drug transporter, putative"/>
    <property type="match status" value="1"/>
</dbReference>
<feature type="transmembrane region" description="Helical" evidence="9">
    <location>
        <begin position="422"/>
        <end position="441"/>
    </location>
</feature>
<keyword evidence="6 9" id="KW-0472">Membrane</keyword>
<feature type="region of interest" description="Disordered" evidence="8">
    <location>
        <begin position="1"/>
        <end position="150"/>
    </location>
</feature>
<keyword evidence="4 9" id="KW-0812">Transmembrane</keyword>
<gene>
    <name evidence="11" type="ORF">YALI1_D29523g</name>
</gene>